<evidence type="ECO:0000256" key="1">
    <source>
        <dbReference type="SAM" id="Phobius"/>
    </source>
</evidence>
<comment type="caution">
    <text evidence="3">The sequence shown here is derived from an EMBL/GenBank/DDBJ whole genome shotgun (WGS) entry which is preliminary data.</text>
</comment>
<accession>A0ABU2GF40</accession>
<proteinExistence type="predicted"/>
<keyword evidence="1" id="KW-0812">Transmembrane</keyword>
<dbReference type="GO" id="GO:0034220">
    <property type="term" value="P:monoatomic ion transmembrane transport"/>
    <property type="evidence" value="ECO:0007669"/>
    <property type="project" value="UniProtKB-KW"/>
</dbReference>
<keyword evidence="1" id="KW-0472">Membrane</keyword>
<sequence length="331" mass="36631">MKPVYLFSGALLLSVASVDVLWTTLWVQGGAGPLTSRLMDLVWRLFRRVFGDRHRLLSLSGPTMLVFGLVVWVALLWGGWTLLFAGGDPALFDTRQNDPVDWVERFYFVGYTLFTMGNGDFTPNEGVWQVATALMTASGMLFVTLMVTYILSVLDAVTQKRAFASGVSSLGDQSHEILRNAWNGEEFRGLDLPLNSLASDLDTLTANHKAYPIVHYFHSKRARNAPAVSIVRLDELLTLLRFGTPREGEPADVIVDSARSSVEDYLSILNGAFIDPADDPPPAPSVESLRDAGIPAASDEAFADALDDLTERRRQLRGVVESDLREWPNRE</sequence>
<dbReference type="Pfam" id="PF07885">
    <property type="entry name" value="Ion_trans_2"/>
    <property type="match status" value="1"/>
</dbReference>
<keyword evidence="3" id="KW-0406">Ion transport</keyword>
<feature type="domain" description="Potassium channel" evidence="2">
    <location>
        <begin position="73"/>
        <end position="154"/>
    </location>
</feature>
<keyword evidence="4" id="KW-1185">Reference proteome</keyword>
<gene>
    <name evidence="3" type="ORF">NDI76_11760</name>
</gene>
<dbReference type="SUPFAM" id="SSF81324">
    <property type="entry name" value="Voltage-gated potassium channels"/>
    <property type="match status" value="1"/>
</dbReference>
<feature type="transmembrane region" description="Helical" evidence="1">
    <location>
        <begin position="64"/>
        <end position="85"/>
    </location>
</feature>
<evidence type="ECO:0000259" key="2">
    <source>
        <dbReference type="Pfam" id="PF07885"/>
    </source>
</evidence>
<dbReference type="EMBL" id="JAMQOP010000002">
    <property type="protein sequence ID" value="MDS0299418.1"/>
    <property type="molecule type" value="Genomic_DNA"/>
</dbReference>
<dbReference type="Gene3D" id="1.10.287.70">
    <property type="match status" value="1"/>
</dbReference>
<protein>
    <submittedName>
        <fullName evidence="3">Potassium channel family protein</fullName>
    </submittedName>
</protein>
<name>A0ABU2GF40_9EURY</name>
<keyword evidence="3" id="KW-0813">Transport</keyword>
<dbReference type="Proteomes" id="UP001257060">
    <property type="component" value="Unassembled WGS sequence"/>
</dbReference>
<dbReference type="RefSeq" id="WP_310924277.1">
    <property type="nucleotide sequence ID" value="NZ_JAMQOP010000002.1"/>
</dbReference>
<evidence type="ECO:0000313" key="3">
    <source>
        <dbReference type="EMBL" id="MDS0299418.1"/>
    </source>
</evidence>
<evidence type="ECO:0000313" key="4">
    <source>
        <dbReference type="Proteomes" id="UP001257060"/>
    </source>
</evidence>
<dbReference type="InterPro" id="IPR013099">
    <property type="entry name" value="K_chnl_dom"/>
</dbReference>
<reference evidence="3 4" key="1">
    <citation type="submission" date="2022-06" db="EMBL/GenBank/DDBJ databases">
        <title>Halogeometricum sp. a new haloarchaeum isolate from saline soil.</title>
        <authorList>
            <person name="Strakova D."/>
            <person name="Galisteo C."/>
            <person name="Sanchez-Porro C."/>
            <person name="Ventosa A."/>
        </authorList>
    </citation>
    <scope>NUCLEOTIDE SEQUENCE [LARGE SCALE GENOMIC DNA]</scope>
    <source>
        <strain evidence="3 4">S1BR25-6</strain>
    </source>
</reference>
<keyword evidence="3" id="KW-0407">Ion channel</keyword>
<feature type="transmembrane region" description="Helical" evidence="1">
    <location>
        <begin position="126"/>
        <end position="151"/>
    </location>
</feature>
<organism evidence="3 4">
    <name type="scientific">Halogeometricum salsisoli</name>
    <dbReference type="NCBI Taxonomy" id="2950536"/>
    <lineage>
        <taxon>Archaea</taxon>
        <taxon>Methanobacteriati</taxon>
        <taxon>Methanobacteriota</taxon>
        <taxon>Stenosarchaea group</taxon>
        <taxon>Halobacteria</taxon>
        <taxon>Halobacteriales</taxon>
        <taxon>Haloferacaceae</taxon>
        <taxon>Halogeometricum</taxon>
    </lineage>
</organism>
<keyword evidence="1" id="KW-1133">Transmembrane helix</keyword>